<gene>
    <name evidence="1" type="ORF">HannXRQ_Chr02g0054641</name>
</gene>
<dbReference type="AlphaFoldDB" id="A0A251VKK3"/>
<dbReference type="EMBL" id="CM007891">
    <property type="protein sequence ID" value="OTG35241.1"/>
    <property type="molecule type" value="Genomic_DNA"/>
</dbReference>
<dbReference type="Proteomes" id="UP000215914">
    <property type="component" value="Chromosome 2"/>
</dbReference>
<name>A0A251VKK3_HELAN</name>
<reference evidence="2" key="1">
    <citation type="journal article" date="2017" name="Nature">
        <title>The sunflower genome provides insights into oil metabolism, flowering and Asterid evolution.</title>
        <authorList>
            <person name="Badouin H."/>
            <person name="Gouzy J."/>
            <person name="Grassa C.J."/>
            <person name="Murat F."/>
            <person name="Staton S.E."/>
            <person name="Cottret L."/>
            <person name="Lelandais-Briere C."/>
            <person name="Owens G.L."/>
            <person name="Carrere S."/>
            <person name="Mayjonade B."/>
            <person name="Legrand L."/>
            <person name="Gill N."/>
            <person name="Kane N.C."/>
            <person name="Bowers J.E."/>
            <person name="Hubner S."/>
            <person name="Bellec A."/>
            <person name="Berard A."/>
            <person name="Berges H."/>
            <person name="Blanchet N."/>
            <person name="Boniface M.C."/>
            <person name="Brunel D."/>
            <person name="Catrice O."/>
            <person name="Chaidir N."/>
            <person name="Claudel C."/>
            <person name="Donnadieu C."/>
            <person name="Faraut T."/>
            <person name="Fievet G."/>
            <person name="Helmstetter N."/>
            <person name="King M."/>
            <person name="Knapp S.J."/>
            <person name="Lai Z."/>
            <person name="Le Paslier M.C."/>
            <person name="Lippi Y."/>
            <person name="Lorenzon L."/>
            <person name="Mandel J.R."/>
            <person name="Marage G."/>
            <person name="Marchand G."/>
            <person name="Marquand E."/>
            <person name="Bret-Mestries E."/>
            <person name="Morien E."/>
            <person name="Nambeesan S."/>
            <person name="Nguyen T."/>
            <person name="Pegot-Espagnet P."/>
            <person name="Pouilly N."/>
            <person name="Raftis F."/>
            <person name="Sallet E."/>
            <person name="Schiex T."/>
            <person name="Thomas J."/>
            <person name="Vandecasteele C."/>
            <person name="Vares D."/>
            <person name="Vear F."/>
            <person name="Vautrin S."/>
            <person name="Crespi M."/>
            <person name="Mangin B."/>
            <person name="Burke J.M."/>
            <person name="Salse J."/>
            <person name="Munos S."/>
            <person name="Vincourt P."/>
            <person name="Rieseberg L.H."/>
            <person name="Langlade N.B."/>
        </authorList>
    </citation>
    <scope>NUCLEOTIDE SEQUENCE [LARGE SCALE GENOMIC DNA]</scope>
    <source>
        <strain evidence="2">cv. SF193</strain>
    </source>
</reference>
<keyword evidence="2" id="KW-1185">Reference proteome</keyword>
<accession>A0A251VKK3</accession>
<protein>
    <submittedName>
        <fullName evidence="1">Uncharacterized protein</fullName>
    </submittedName>
</protein>
<dbReference type="InParanoid" id="A0A251VKK3"/>
<organism evidence="1 2">
    <name type="scientific">Helianthus annuus</name>
    <name type="common">Common sunflower</name>
    <dbReference type="NCBI Taxonomy" id="4232"/>
    <lineage>
        <taxon>Eukaryota</taxon>
        <taxon>Viridiplantae</taxon>
        <taxon>Streptophyta</taxon>
        <taxon>Embryophyta</taxon>
        <taxon>Tracheophyta</taxon>
        <taxon>Spermatophyta</taxon>
        <taxon>Magnoliopsida</taxon>
        <taxon>eudicotyledons</taxon>
        <taxon>Gunneridae</taxon>
        <taxon>Pentapetalae</taxon>
        <taxon>asterids</taxon>
        <taxon>campanulids</taxon>
        <taxon>Asterales</taxon>
        <taxon>Asteraceae</taxon>
        <taxon>Asteroideae</taxon>
        <taxon>Heliantheae alliance</taxon>
        <taxon>Heliantheae</taxon>
        <taxon>Helianthus</taxon>
    </lineage>
</organism>
<evidence type="ECO:0000313" key="2">
    <source>
        <dbReference type="Proteomes" id="UP000215914"/>
    </source>
</evidence>
<evidence type="ECO:0000313" key="1">
    <source>
        <dbReference type="EMBL" id="OTG35241.1"/>
    </source>
</evidence>
<proteinExistence type="predicted"/>
<sequence length="65" mass="7872">MAISPLEELPKKYFTHEFTKKIRCIWRDNGGREIWTNNTCLCILCNDTWHHGRKRFISVRYILSM</sequence>